<gene>
    <name evidence="6" type="primary">LOC116936923</name>
</gene>
<dbReference type="AlphaFoldDB" id="A0AAJ7SIF8"/>
<feature type="compositionally biased region" description="Basic and acidic residues" evidence="3">
    <location>
        <begin position="343"/>
        <end position="359"/>
    </location>
</feature>
<dbReference type="Gene3D" id="2.30.29.30">
    <property type="entry name" value="Pleckstrin-homology domain (PH domain)/Phosphotyrosine-binding domain (PTB)"/>
    <property type="match status" value="1"/>
</dbReference>
<proteinExistence type="predicted"/>
<dbReference type="PROSITE" id="PS50196">
    <property type="entry name" value="RANBD1"/>
    <property type="match status" value="1"/>
</dbReference>
<evidence type="ECO:0000259" key="4">
    <source>
        <dbReference type="PROSITE" id="PS50196"/>
    </source>
</evidence>
<evidence type="ECO:0000256" key="1">
    <source>
        <dbReference type="ARBA" id="ARBA00004123"/>
    </source>
</evidence>
<organism evidence="5 6">
    <name type="scientific">Petromyzon marinus</name>
    <name type="common">Sea lamprey</name>
    <dbReference type="NCBI Taxonomy" id="7757"/>
    <lineage>
        <taxon>Eukaryota</taxon>
        <taxon>Metazoa</taxon>
        <taxon>Chordata</taxon>
        <taxon>Craniata</taxon>
        <taxon>Vertebrata</taxon>
        <taxon>Cyclostomata</taxon>
        <taxon>Hyperoartia</taxon>
        <taxon>Petromyzontiformes</taxon>
        <taxon>Petromyzontidae</taxon>
        <taxon>Petromyzon</taxon>
    </lineage>
</organism>
<dbReference type="InterPro" id="IPR000156">
    <property type="entry name" value="Ran_bind_dom"/>
</dbReference>
<evidence type="ECO:0000313" key="6">
    <source>
        <dbReference type="RefSeq" id="XP_032799961.1"/>
    </source>
</evidence>
<feature type="compositionally biased region" description="Low complexity" evidence="3">
    <location>
        <begin position="367"/>
        <end position="406"/>
    </location>
</feature>
<dbReference type="GeneID" id="116936923"/>
<dbReference type="InterPro" id="IPR045255">
    <property type="entry name" value="RanBP1-like"/>
</dbReference>
<dbReference type="InterPro" id="IPR011993">
    <property type="entry name" value="PH-like_dom_sf"/>
</dbReference>
<dbReference type="CDD" id="cd13180">
    <property type="entry name" value="RanBD_RanBP3"/>
    <property type="match status" value="1"/>
</dbReference>
<evidence type="ECO:0000256" key="2">
    <source>
        <dbReference type="ARBA" id="ARBA00023242"/>
    </source>
</evidence>
<dbReference type="PANTHER" id="PTHR23138:SF142">
    <property type="entry name" value="RAN-BINDING PROTEIN 3B-RELATED"/>
    <property type="match status" value="1"/>
</dbReference>
<feature type="domain" description="RanBD1" evidence="4">
    <location>
        <begin position="436"/>
        <end position="517"/>
    </location>
</feature>
<feature type="compositionally biased region" description="Low complexity" evidence="3">
    <location>
        <begin position="78"/>
        <end position="88"/>
    </location>
</feature>
<evidence type="ECO:0000313" key="5">
    <source>
        <dbReference type="Proteomes" id="UP001318040"/>
    </source>
</evidence>
<dbReference type="SMART" id="SM00160">
    <property type="entry name" value="RanBD"/>
    <property type="match status" value="1"/>
</dbReference>
<keyword evidence="5" id="KW-1185">Reference proteome</keyword>
<feature type="region of interest" description="Disordered" evidence="3">
    <location>
        <begin position="568"/>
        <end position="598"/>
    </location>
</feature>
<feature type="compositionally biased region" description="Low complexity" evidence="3">
    <location>
        <begin position="570"/>
        <end position="589"/>
    </location>
</feature>
<reference evidence="6" key="1">
    <citation type="submission" date="2025-08" db="UniProtKB">
        <authorList>
            <consortium name="RefSeq"/>
        </authorList>
    </citation>
    <scope>IDENTIFICATION</scope>
    <source>
        <tissue evidence="6">Sperm</tissue>
    </source>
</reference>
<keyword evidence="2" id="KW-0539">Nucleus</keyword>
<feature type="region of interest" description="Disordered" evidence="3">
    <location>
        <begin position="339"/>
        <end position="414"/>
    </location>
</feature>
<dbReference type="KEGG" id="pmrn:116936923"/>
<feature type="compositionally biased region" description="Basic and acidic residues" evidence="3">
    <location>
        <begin position="1"/>
        <end position="11"/>
    </location>
</feature>
<name>A0AAJ7SIF8_PETMA</name>
<dbReference type="GO" id="GO:0005634">
    <property type="term" value="C:nucleus"/>
    <property type="evidence" value="ECO:0007669"/>
    <property type="project" value="UniProtKB-SubCell"/>
</dbReference>
<dbReference type="GO" id="GO:0006611">
    <property type="term" value="P:protein export from nucleus"/>
    <property type="evidence" value="ECO:0007669"/>
    <property type="project" value="TreeGrafter"/>
</dbReference>
<feature type="compositionally biased region" description="Basic and acidic residues" evidence="3">
    <location>
        <begin position="178"/>
        <end position="261"/>
    </location>
</feature>
<dbReference type="SUPFAM" id="SSF50729">
    <property type="entry name" value="PH domain-like"/>
    <property type="match status" value="1"/>
</dbReference>
<protein>
    <submittedName>
        <fullName evidence="6">Ran-binding protein 3-like</fullName>
    </submittedName>
</protein>
<comment type="subcellular location">
    <subcellularLocation>
        <location evidence="1">Nucleus</location>
    </subcellularLocation>
</comment>
<dbReference type="RefSeq" id="XP_032799961.1">
    <property type="nucleotide sequence ID" value="XM_032944070.1"/>
</dbReference>
<evidence type="ECO:0000256" key="3">
    <source>
        <dbReference type="SAM" id="MobiDB-lite"/>
    </source>
</evidence>
<sequence length="598" mass="63598">MAESGGDDRTGKTIAPASFVFHPTERPGKRRTTSFGADDPDDSDGTECPSAAKLAKNVNTPVFPPLQPVISRNVFMTSPPSQSANSSDSDSEESKPSGFRLKPATLIAGRSSEAESAVKFRSVLRPATLHAPPTQQPPPPAAEKTLTVPLLKPATLHPPPFLGSSVASLPEGSASEKASGEAEETARGDAEESRGDTEETRGDTEETRGDTEETRGDTEETRGDTEETRGEVGETRGDAGETRGHAETQGDAEETRADASKDPASLLPPAEKQNNNKKTTTKRDKEVGGSSEEDSGTNYFLQCLPQPAWGGRSKAEGELLFPATETTFVFGQNMNERVVSPVRGDEAERGAEGSERDGGEGGEEGVETTTTATTTTTTSTTSTTTSTAMMTSSSPSSRGNHSPSVSTLTGVSPSPCLRTLEESAAAYTKATSKRCLLETVETRTGEEAESNVLQVQCKLFVLDAAVQSWVERGRGSLRLNDMASLDDGSLQSRLVMRTQGSLRLILNTKVWAHMQLDKASERGVRVTALDADEQRVRVFLITASLKDTGQLFAALHHRILALRNRDTETDAATTTTTTTTSTTTTTTGAEEQKQPSAP</sequence>
<accession>A0AAJ7SIF8</accession>
<dbReference type="Pfam" id="PF00638">
    <property type="entry name" value="Ran_BP1"/>
    <property type="match status" value="1"/>
</dbReference>
<dbReference type="PANTHER" id="PTHR23138">
    <property type="entry name" value="RAN BINDING PROTEIN"/>
    <property type="match status" value="1"/>
</dbReference>
<dbReference type="Proteomes" id="UP001318040">
    <property type="component" value="Chromosome 85"/>
</dbReference>
<feature type="region of interest" description="Disordered" evidence="3">
    <location>
        <begin position="1"/>
        <end position="301"/>
    </location>
</feature>